<protein>
    <submittedName>
        <fullName evidence="1">Uncharacterized protein</fullName>
    </submittedName>
</protein>
<gene>
    <name evidence="1" type="ORF">SAMN05444586_10487</name>
</gene>
<evidence type="ECO:0000313" key="2">
    <source>
        <dbReference type="Proteomes" id="UP000182827"/>
    </source>
</evidence>
<dbReference type="RefSeq" id="WP_074947745.1">
    <property type="nucleotide sequence ID" value="NZ_FOZU01000048.1"/>
</dbReference>
<evidence type="ECO:0000313" key="1">
    <source>
        <dbReference type="EMBL" id="SFT22563.1"/>
    </source>
</evidence>
<dbReference type="EMBL" id="FOZU01000048">
    <property type="protein sequence ID" value="SFT22563.1"/>
    <property type="molecule type" value="Genomic_DNA"/>
</dbReference>
<keyword evidence="2" id="KW-1185">Reference proteome</keyword>
<reference evidence="2" key="1">
    <citation type="submission" date="2016-10" db="EMBL/GenBank/DDBJ databases">
        <authorList>
            <person name="Varghese N."/>
            <person name="Submissions S."/>
        </authorList>
    </citation>
    <scope>NUCLEOTIDE SEQUENCE [LARGE SCALE GENOMIC DNA]</scope>
    <source>
        <strain evidence="2">ANC 5076</strain>
    </source>
</reference>
<sequence length="232" mass="27824">MKKRGRPQIELNYYDIEKLTGFMSSLDFLTKQQERFKTISEQMSFNEDEQKLIKSNLREMSAHQKRIETLEIIKFKTKTTQSLTDLEKEILSYDMSKRDDFFNCHKALNTYIRLEKITHNEIKRIDQKVRSERIQKVRQEQTEAQKQRTAENRNKYFIGASVARIKQIFGQEKETDLDFLKWLSIAGFMWRGADKEYGLTTDKYIEPIQSHFSQELKEIVEFIEQAKNDQRQ</sequence>
<dbReference type="Proteomes" id="UP000182827">
    <property type="component" value="Unassembled WGS sequence"/>
</dbReference>
<name>A0A1I6W986_9GAMM</name>
<accession>A0A1I6W986</accession>
<proteinExistence type="predicted"/>
<dbReference type="AlphaFoldDB" id="A0A1I6W986"/>
<organism evidence="1 2">
    <name type="scientific">Acinetobacter bohemicus</name>
    <dbReference type="NCBI Taxonomy" id="1435036"/>
    <lineage>
        <taxon>Bacteria</taxon>
        <taxon>Pseudomonadati</taxon>
        <taxon>Pseudomonadota</taxon>
        <taxon>Gammaproteobacteria</taxon>
        <taxon>Moraxellales</taxon>
        <taxon>Moraxellaceae</taxon>
        <taxon>Acinetobacter</taxon>
    </lineage>
</organism>